<dbReference type="OrthoDB" id="9809788at2"/>
<dbReference type="InterPro" id="IPR009683">
    <property type="entry name" value="Extensin-like_C"/>
</dbReference>
<protein>
    <submittedName>
        <fullName evidence="3">Extensin family protein</fullName>
    </submittedName>
</protein>
<gene>
    <name evidence="3" type="ORF">NGAL_HAMBI1145_23540</name>
</gene>
<dbReference type="Pfam" id="PF06904">
    <property type="entry name" value="Extensin-like_C"/>
    <property type="match status" value="1"/>
</dbReference>
<organism evidence="3 4">
    <name type="scientific">Neorhizobium galegae bv. officinalis</name>
    <dbReference type="NCBI Taxonomy" id="323656"/>
    <lineage>
        <taxon>Bacteria</taxon>
        <taxon>Pseudomonadati</taxon>
        <taxon>Pseudomonadota</taxon>
        <taxon>Alphaproteobacteria</taxon>
        <taxon>Hyphomicrobiales</taxon>
        <taxon>Rhizobiaceae</taxon>
        <taxon>Rhizobium/Agrobacterium group</taxon>
        <taxon>Neorhizobium</taxon>
    </lineage>
</organism>
<dbReference type="EMBL" id="CCRH01000006">
    <property type="protein sequence ID" value="CDZ34483.1"/>
    <property type="molecule type" value="Genomic_DNA"/>
</dbReference>
<dbReference type="RefSeq" id="WP_052754698.1">
    <property type="nucleotide sequence ID" value="NZ_CCRH01000006.1"/>
</dbReference>
<dbReference type="Proteomes" id="UP000046176">
    <property type="component" value="Unassembled WGS sequence"/>
</dbReference>
<accession>A0A0T7FHN0</accession>
<name>A0A0T7FHN0_NEOGA</name>
<evidence type="ECO:0000313" key="4">
    <source>
        <dbReference type="Proteomes" id="UP000046176"/>
    </source>
</evidence>
<dbReference type="AlphaFoldDB" id="A0A0T7FHN0"/>
<feature type="compositionally biased region" description="Pro residues" evidence="1">
    <location>
        <begin position="205"/>
        <end position="214"/>
    </location>
</feature>
<feature type="compositionally biased region" description="Polar residues" evidence="1">
    <location>
        <begin position="120"/>
        <end position="136"/>
    </location>
</feature>
<reference evidence="3 4" key="1">
    <citation type="submission" date="2014-08" db="EMBL/GenBank/DDBJ databases">
        <authorList>
            <person name="Chen Y.-H."/>
        </authorList>
    </citation>
    <scope>NUCLEOTIDE SEQUENCE [LARGE SCALE GENOMIC DNA]</scope>
</reference>
<evidence type="ECO:0000313" key="3">
    <source>
        <dbReference type="EMBL" id="CDZ34483.1"/>
    </source>
</evidence>
<proteinExistence type="predicted"/>
<feature type="region of interest" description="Disordered" evidence="1">
    <location>
        <begin position="49"/>
        <end position="217"/>
    </location>
</feature>
<evidence type="ECO:0000256" key="1">
    <source>
        <dbReference type="SAM" id="MobiDB-lite"/>
    </source>
</evidence>
<feature type="compositionally biased region" description="Basic and acidic residues" evidence="1">
    <location>
        <begin position="193"/>
        <end position="203"/>
    </location>
</feature>
<sequence>MQHSWIAILAGLPLIVGAGVPPQRPIPQAQHSGAPAGVVEVNFLTRLLQDGESRERAPRRRASPKSQARGAVPQPPALEDVPLPLPKPVEDVQKPNDASRQAENIAKPALPEAPPPAAQNRPSESPQGLPQSSAHTSPVVEQPGTASEPAHEAEVPTPLPKPGTAAADAQTADRPDQAATPGTDAAKSEQTTEDGKQPDEQKAEAPPPPPPPPLVKEEPEELKACLAELTSLGAKFEPTDPIDEGNGCGIESPIDVAAVLPGVEVGGATMRCKTAVSLAHWLKDTAQPALDIAMPGRRITGLVPGSTYACRLRNSASTGKISEHARGNAFDVAAFKLDNGEKLEMKPRAEDSTMEGAFQRTATAGACLHFTTVLSPGSDAAHQNHLHLDVLERKDGYRYCR</sequence>
<feature type="domain" description="Extensin-like C-terminal" evidence="2">
    <location>
        <begin position="224"/>
        <end position="401"/>
    </location>
</feature>
<evidence type="ECO:0000259" key="2">
    <source>
        <dbReference type="Pfam" id="PF06904"/>
    </source>
</evidence>